<evidence type="ECO:0000313" key="11">
    <source>
        <dbReference type="EnsemblMetazoa" id="AMIN009232-PA"/>
    </source>
</evidence>
<dbReference type="InterPro" id="IPR043504">
    <property type="entry name" value="Peptidase_S1_PA_chymotrypsin"/>
</dbReference>
<comment type="similarity">
    <text evidence="8">Belongs to the peptidase S1 family. CLIP subfamily.</text>
</comment>
<keyword evidence="3" id="KW-0399">Innate immunity</keyword>
<dbReference type="FunFam" id="2.40.10.10:FF:000028">
    <property type="entry name" value="Serine protease easter"/>
    <property type="match status" value="1"/>
</dbReference>
<dbReference type="PANTHER" id="PTHR24258">
    <property type="entry name" value="SERINE PROTEASE-RELATED"/>
    <property type="match status" value="1"/>
</dbReference>
<proteinExistence type="inferred from homology"/>
<dbReference type="Gene3D" id="2.40.10.10">
    <property type="entry name" value="Trypsin-like serine proteases"/>
    <property type="match status" value="3"/>
</dbReference>
<keyword evidence="6" id="KW-1015">Disulfide bond</keyword>
<name>A0A182WFT5_9DIPT</name>
<feature type="domain" description="Peptidase S1" evidence="10">
    <location>
        <begin position="695"/>
        <end position="946"/>
    </location>
</feature>
<dbReference type="GO" id="GO:0004252">
    <property type="term" value="F:serine-type endopeptidase activity"/>
    <property type="evidence" value="ECO:0007669"/>
    <property type="project" value="InterPro"/>
</dbReference>
<keyword evidence="5" id="KW-0391">Immunity</keyword>
<comment type="subcellular location">
    <subcellularLocation>
        <location evidence="1">Secreted</location>
    </subcellularLocation>
</comment>
<dbReference type="EnsemblMetazoa" id="AMIN009232-RA">
    <property type="protein sequence ID" value="AMIN009232-PA"/>
    <property type="gene ID" value="AMIN009232"/>
</dbReference>
<dbReference type="PRINTS" id="PR00722">
    <property type="entry name" value="CHYMOTRYPSIN"/>
</dbReference>
<dbReference type="InterPro" id="IPR019129">
    <property type="entry name" value="Folate-sensitive_fs_Fra10Ac1"/>
</dbReference>
<feature type="compositionally biased region" description="Basic residues" evidence="9">
    <location>
        <begin position="164"/>
        <end position="174"/>
    </location>
</feature>
<protein>
    <recommendedName>
        <fullName evidence="10">Peptidase S1 domain-containing protein</fullName>
    </recommendedName>
</protein>
<evidence type="ECO:0000256" key="4">
    <source>
        <dbReference type="ARBA" id="ARBA00022729"/>
    </source>
</evidence>
<dbReference type="Pfam" id="PF00089">
    <property type="entry name" value="Trypsin"/>
    <property type="match status" value="2"/>
</dbReference>
<dbReference type="InterPro" id="IPR001254">
    <property type="entry name" value="Trypsin_dom"/>
</dbReference>
<sequence>MYHRNLAHLNPYELHKHLINEYMLTKPGATKLLQRDTSRDKTDHDVVRENHRFLWDGETVDSWEKQLAKKYYDKLFKEYCIADLSRYKENKVAMRWRIEKEVIVGKGQFVCGDRQCEDRSELRSWEVNFGYLEQGQKKNALVKLRLCPKCSDKLNYHSKKREIKRLKKRDRKSKTSGSKSVGDEPVPISSVAKPTTEGTATETTHDLTEPEERTQTAVDEKNSSTVPDVTEGSWSKVITSCLHSNLKKMNTYFICVIVSLLAFADGQDGEKELECPGGYCMSKYLCPNGTFIDDKKLAQDSNLIGLRTGIEIDDIDSCEHYLLKCCLVNSPVNPTTPDPVLDDDLIEPPPSRPECGQFNEGGLFYNMQHNDSLAQFAEFPWVVYIIQEEKLKPESDFVCGGTLINTRFVLTTAHNTEWKSHLIARFGEWDIGTTNEPYAHKEINVGEIIKHPQYVRNPIENDIALLYLVKDVRYERHIQPICLPQPNDDFVGERCISSGWGVQRGVYAKVMKKITLPVIATRECSSMLRLGGLPHSYTLPNGFMCAGAEQGVDMCKGDGGSPLACKREDGAYVLTGIVSWGIGCGGFNLPGVYVDVRQYLNWISEQCTNGVCVQRAKCPTGTYDETNAQDLGIIGLRFDDDVCQAGEVCCQSVSNYQRWAIDRASLESVFYSLQVGRRRKSSTEYECGVHNPNGIPNGVQVDIKAHARYGEYPWVVAIYQWDKIYGGGTLIHPLYVVSAAHIFKTTDNFVARFGEWDLERKDNPLPKQVNAIRIRGCASINITNIIYHPEHQSDGLRNDIALARLQEAVRYDDHIRPICLPSATAQFDNQLCTATGWGMNTSNMWVSLLKRVELPIVPRAKCKQLFAATRLGPFFRLHQSVLCAGSVADVDMCQGDGGSGLFCPTESGTFVLAGIVSWGLSCHQQGVPGAYVNVAKFVPWIESTIEEHK</sequence>
<dbReference type="GO" id="GO:0045087">
    <property type="term" value="P:innate immune response"/>
    <property type="evidence" value="ECO:0007669"/>
    <property type="project" value="UniProtKB-KW"/>
</dbReference>
<dbReference type="SUPFAM" id="SSF50494">
    <property type="entry name" value="Trypsin-like serine proteases"/>
    <property type="match status" value="2"/>
</dbReference>
<feature type="domain" description="Peptidase S1" evidence="10">
    <location>
        <begin position="359"/>
        <end position="608"/>
    </location>
</feature>
<feature type="compositionally biased region" description="Basic and acidic residues" evidence="9">
    <location>
        <begin position="203"/>
        <end position="222"/>
    </location>
</feature>
<evidence type="ECO:0000256" key="6">
    <source>
        <dbReference type="ARBA" id="ARBA00023157"/>
    </source>
</evidence>
<dbReference type="InterPro" id="IPR009003">
    <property type="entry name" value="Peptidase_S1_PA"/>
</dbReference>
<dbReference type="GO" id="GO:0006508">
    <property type="term" value="P:proteolysis"/>
    <property type="evidence" value="ECO:0007669"/>
    <property type="project" value="InterPro"/>
</dbReference>
<dbReference type="GO" id="GO:0005576">
    <property type="term" value="C:extracellular region"/>
    <property type="evidence" value="ECO:0007669"/>
    <property type="project" value="UniProtKB-SubCell"/>
</dbReference>
<dbReference type="AlphaFoldDB" id="A0A182WFT5"/>
<dbReference type="PANTHER" id="PTHR24258:SF129">
    <property type="entry name" value="LP15124P-RELATED"/>
    <property type="match status" value="1"/>
</dbReference>
<evidence type="ECO:0000256" key="7">
    <source>
        <dbReference type="ARBA" id="ARBA00023180"/>
    </source>
</evidence>
<evidence type="ECO:0000256" key="3">
    <source>
        <dbReference type="ARBA" id="ARBA00022588"/>
    </source>
</evidence>
<evidence type="ECO:0000256" key="9">
    <source>
        <dbReference type="SAM" id="MobiDB-lite"/>
    </source>
</evidence>
<dbReference type="CDD" id="cd00190">
    <property type="entry name" value="Tryp_SPc"/>
    <property type="match status" value="2"/>
</dbReference>
<keyword evidence="7" id="KW-0325">Glycoprotein</keyword>
<dbReference type="PROSITE" id="PS50240">
    <property type="entry name" value="TRYPSIN_DOM"/>
    <property type="match status" value="2"/>
</dbReference>
<dbReference type="FunFam" id="2.40.10.10:FF:000054">
    <property type="entry name" value="Complement C1r subcomponent"/>
    <property type="match status" value="1"/>
</dbReference>
<accession>A0A182WFT5</accession>
<evidence type="ECO:0000256" key="5">
    <source>
        <dbReference type="ARBA" id="ARBA00022859"/>
    </source>
</evidence>
<dbReference type="STRING" id="112268.A0A182WFT5"/>
<dbReference type="Proteomes" id="UP000075920">
    <property type="component" value="Unassembled WGS sequence"/>
</dbReference>
<reference evidence="11" key="2">
    <citation type="submission" date="2020-05" db="UniProtKB">
        <authorList>
            <consortium name="EnsemblMetazoa"/>
        </authorList>
    </citation>
    <scope>IDENTIFICATION</scope>
    <source>
        <strain evidence="11">MINIMUS1</strain>
    </source>
</reference>
<evidence type="ECO:0000256" key="1">
    <source>
        <dbReference type="ARBA" id="ARBA00004613"/>
    </source>
</evidence>
<evidence type="ECO:0000259" key="10">
    <source>
        <dbReference type="PROSITE" id="PS50240"/>
    </source>
</evidence>
<dbReference type="VEuPathDB" id="VectorBase:AMIN009232"/>
<feature type="region of interest" description="Disordered" evidence="9">
    <location>
        <begin position="164"/>
        <end position="230"/>
    </location>
</feature>
<reference evidence="12" key="1">
    <citation type="submission" date="2013-03" db="EMBL/GenBank/DDBJ databases">
        <title>The Genome Sequence of Anopheles minimus MINIMUS1.</title>
        <authorList>
            <consortium name="The Broad Institute Genomics Platform"/>
            <person name="Neafsey D.E."/>
            <person name="Walton C."/>
            <person name="Walker B."/>
            <person name="Young S.K."/>
            <person name="Zeng Q."/>
            <person name="Gargeya S."/>
            <person name="Fitzgerald M."/>
            <person name="Haas B."/>
            <person name="Abouelleil A."/>
            <person name="Allen A.W."/>
            <person name="Alvarado L."/>
            <person name="Arachchi H.M."/>
            <person name="Berlin A.M."/>
            <person name="Chapman S.B."/>
            <person name="Gainer-Dewar J."/>
            <person name="Goldberg J."/>
            <person name="Griggs A."/>
            <person name="Gujja S."/>
            <person name="Hansen M."/>
            <person name="Howarth C."/>
            <person name="Imamovic A."/>
            <person name="Ireland A."/>
            <person name="Larimer J."/>
            <person name="McCowan C."/>
            <person name="Murphy C."/>
            <person name="Pearson M."/>
            <person name="Poon T.W."/>
            <person name="Priest M."/>
            <person name="Roberts A."/>
            <person name="Saif S."/>
            <person name="Shea T."/>
            <person name="Sisk P."/>
            <person name="Sykes S."/>
            <person name="Wortman J."/>
            <person name="Nusbaum C."/>
            <person name="Birren B."/>
        </authorList>
    </citation>
    <scope>NUCLEOTIDE SEQUENCE [LARGE SCALE GENOMIC DNA]</scope>
    <source>
        <strain evidence="12">MINIMUS1</strain>
    </source>
</reference>
<keyword evidence="4" id="KW-0732">Signal</keyword>
<organism evidence="11 12">
    <name type="scientific">Anopheles minimus</name>
    <dbReference type="NCBI Taxonomy" id="112268"/>
    <lineage>
        <taxon>Eukaryota</taxon>
        <taxon>Metazoa</taxon>
        <taxon>Ecdysozoa</taxon>
        <taxon>Arthropoda</taxon>
        <taxon>Hexapoda</taxon>
        <taxon>Insecta</taxon>
        <taxon>Pterygota</taxon>
        <taxon>Neoptera</taxon>
        <taxon>Endopterygota</taxon>
        <taxon>Diptera</taxon>
        <taxon>Nematocera</taxon>
        <taxon>Culicoidea</taxon>
        <taxon>Culicidae</taxon>
        <taxon>Anophelinae</taxon>
        <taxon>Anopheles</taxon>
    </lineage>
</organism>
<keyword evidence="12" id="KW-1185">Reference proteome</keyword>
<dbReference type="FunFam" id="2.40.10.10:FF:000002">
    <property type="entry name" value="Transmembrane protease serine"/>
    <property type="match status" value="1"/>
</dbReference>
<keyword evidence="2" id="KW-0964">Secreted</keyword>
<dbReference type="Pfam" id="PF09725">
    <property type="entry name" value="Fra10Ac1"/>
    <property type="match status" value="1"/>
</dbReference>
<evidence type="ECO:0000313" key="12">
    <source>
        <dbReference type="Proteomes" id="UP000075920"/>
    </source>
</evidence>
<evidence type="ECO:0000256" key="8">
    <source>
        <dbReference type="ARBA" id="ARBA00024195"/>
    </source>
</evidence>
<dbReference type="SMART" id="SM00020">
    <property type="entry name" value="Tryp_SPc"/>
    <property type="match status" value="2"/>
</dbReference>
<evidence type="ECO:0000256" key="2">
    <source>
        <dbReference type="ARBA" id="ARBA00022525"/>
    </source>
</evidence>
<dbReference type="InterPro" id="IPR001314">
    <property type="entry name" value="Peptidase_S1A"/>
</dbReference>